<evidence type="ECO:0000256" key="4">
    <source>
        <dbReference type="ARBA" id="ARBA00022692"/>
    </source>
</evidence>
<sequence>MYSRLPESIDRDRLPTIDVLLPAYKEGNVIGQSIESIRSADYPQELLRIHVLVEPGDSETRTALERLPCPYTEIVVPDDYPGRPNKPRALNYGFEVTDSELVGIIDAEDIVDSKLFLNVANALSIEGFDYVQGKIDMVNEGDGWRNLVFRGEYAFWYRLLLPSFHFVGYPVPLGGTTNFFHRTVLEQASQTRVEEYGDGWSEDDRHWLSEHHLHGYVPWDPRNVTEDFELGILLWKEGHEMTLIESVTREESPIGINAWIRQRTRWQKGKLYTFVQYTRHPPATGSAKFHGLFQSFLPHLAPVNIVGVVVLTMVANLLQFRVPLAVWAVLTLGVVFVVEMFAFHAGGYWLVSEEPSRRRAVRALSIPLVVPLYWVILWGAELRAIKQLYSNQLHWEKTEHHGRNATKDS</sequence>
<comment type="subcellular location">
    <subcellularLocation>
        <location evidence="1">Membrane</location>
        <topology evidence="1">Multi-pass membrane protein</topology>
    </subcellularLocation>
</comment>
<dbReference type="AlphaFoldDB" id="A0A6A8G9B3"/>
<evidence type="ECO:0000256" key="2">
    <source>
        <dbReference type="ARBA" id="ARBA00022676"/>
    </source>
</evidence>
<accession>A0A6A8G9B3</accession>
<comment type="caution">
    <text evidence="8">The sequence shown here is derived from an EMBL/GenBank/DDBJ whole genome shotgun (WGS) entry which is preliminary data.</text>
</comment>
<organism evidence="8 9">
    <name type="scientific">Haloferax marinum</name>
    <dbReference type="NCBI Taxonomy" id="2666143"/>
    <lineage>
        <taxon>Archaea</taxon>
        <taxon>Methanobacteriati</taxon>
        <taxon>Methanobacteriota</taxon>
        <taxon>Stenosarchaea group</taxon>
        <taxon>Halobacteria</taxon>
        <taxon>Halobacteriales</taxon>
        <taxon>Haloferacaceae</taxon>
        <taxon>Haloferax</taxon>
    </lineage>
</organism>
<keyword evidence="4 7" id="KW-0812">Transmembrane</keyword>
<evidence type="ECO:0000256" key="7">
    <source>
        <dbReference type="SAM" id="Phobius"/>
    </source>
</evidence>
<dbReference type="EMBL" id="WKJQ01000001">
    <property type="protein sequence ID" value="MRW97654.1"/>
    <property type="molecule type" value="Genomic_DNA"/>
</dbReference>
<evidence type="ECO:0000313" key="8">
    <source>
        <dbReference type="EMBL" id="MRW97654.1"/>
    </source>
</evidence>
<keyword evidence="3 8" id="KW-0808">Transferase</keyword>
<feature type="transmembrane region" description="Helical" evidence="7">
    <location>
        <begin position="296"/>
        <end position="318"/>
    </location>
</feature>
<keyword evidence="5 7" id="KW-1133">Transmembrane helix</keyword>
<keyword evidence="2" id="KW-0328">Glycosyltransferase</keyword>
<keyword evidence="6 7" id="KW-0472">Membrane</keyword>
<dbReference type="InterPro" id="IPR029044">
    <property type="entry name" value="Nucleotide-diphossugar_trans"/>
</dbReference>
<dbReference type="Proteomes" id="UP000443423">
    <property type="component" value="Unassembled WGS sequence"/>
</dbReference>
<dbReference type="SUPFAM" id="SSF53448">
    <property type="entry name" value="Nucleotide-diphospho-sugar transferases"/>
    <property type="match status" value="1"/>
</dbReference>
<feature type="transmembrane region" description="Helical" evidence="7">
    <location>
        <begin position="324"/>
        <end position="351"/>
    </location>
</feature>
<name>A0A6A8G9B3_9EURY</name>
<gene>
    <name evidence="8" type="ORF">GJR99_13870</name>
</gene>
<keyword evidence="9" id="KW-1185">Reference proteome</keyword>
<dbReference type="InterPro" id="IPR050321">
    <property type="entry name" value="Glycosyltr_2/OpgH_subfam"/>
</dbReference>
<feature type="transmembrane region" description="Helical" evidence="7">
    <location>
        <begin position="363"/>
        <end position="380"/>
    </location>
</feature>
<proteinExistence type="predicted"/>
<evidence type="ECO:0000256" key="5">
    <source>
        <dbReference type="ARBA" id="ARBA00022989"/>
    </source>
</evidence>
<dbReference type="GO" id="GO:0016757">
    <property type="term" value="F:glycosyltransferase activity"/>
    <property type="evidence" value="ECO:0007669"/>
    <property type="project" value="UniProtKB-KW"/>
</dbReference>
<evidence type="ECO:0000313" key="9">
    <source>
        <dbReference type="Proteomes" id="UP000443423"/>
    </source>
</evidence>
<reference evidence="8 9" key="1">
    <citation type="submission" date="2019-11" db="EMBL/GenBank/DDBJ databases">
        <title>Whole genome sequence of Haloferax sp. MBLA0078.</title>
        <authorList>
            <person name="Seo M.-J."/>
            <person name="Cho E.-S."/>
        </authorList>
    </citation>
    <scope>NUCLEOTIDE SEQUENCE [LARGE SCALE GENOMIC DNA]</scope>
    <source>
        <strain evidence="8 9">MBLA0078</strain>
    </source>
</reference>
<dbReference type="PANTHER" id="PTHR43867">
    <property type="entry name" value="CELLULOSE SYNTHASE CATALYTIC SUBUNIT A [UDP-FORMING]"/>
    <property type="match status" value="1"/>
</dbReference>
<dbReference type="PANTHER" id="PTHR43867:SF2">
    <property type="entry name" value="CELLULOSE SYNTHASE CATALYTIC SUBUNIT A [UDP-FORMING]"/>
    <property type="match status" value="1"/>
</dbReference>
<dbReference type="Gene3D" id="3.90.550.10">
    <property type="entry name" value="Spore Coat Polysaccharide Biosynthesis Protein SpsA, Chain A"/>
    <property type="match status" value="1"/>
</dbReference>
<evidence type="ECO:0000256" key="3">
    <source>
        <dbReference type="ARBA" id="ARBA00022679"/>
    </source>
</evidence>
<protein>
    <submittedName>
        <fullName evidence="8">Glycosyltransferase</fullName>
    </submittedName>
</protein>
<dbReference type="GO" id="GO:0016020">
    <property type="term" value="C:membrane"/>
    <property type="evidence" value="ECO:0007669"/>
    <property type="project" value="UniProtKB-SubCell"/>
</dbReference>
<dbReference type="Pfam" id="PF13641">
    <property type="entry name" value="Glyco_tranf_2_3"/>
    <property type="match status" value="1"/>
</dbReference>
<evidence type="ECO:0000256" key="1">
    <source>
        <dbReference type="ARBA" id="ARBA00004141"/>
    </source>
</evidence>
<evidence type="ECO:0000256" key="6">
    <source>
        <dbReference type="ARBA" id="ARBA00023136"/>
    </source>
</evidence>